<proteinExistence type="predicted"/>
<evidence type="ECO:0000256" key="1">
    <source>
        <dbReference type="SAM" id="MobiDB-lite"/>
    </source>
</evidence>
<name>A0A220IGN1_9VIRU</name>
<dbReference type="KEGG" id="vg:80521921"/>
<dbReference type="GeneID" id="80521921"/>
<keyword evidence="3" id="KW-1185">Reference proteome</keyword>
<dbReference type="EMBL" id="MF327558">
    <property type="protein sequence ID" value="ASH99137.1"/>
    <property type="molecule type" value="Genomic_DNA"/>
</dbReference>
<feature type="compositionally biased region" description="Basic residues" evidence="1">
    <location>
        <begin position="1"/>
        <end position="11"/>
    </location>
</feature>
<dbReference type="RefSeq" id="YP_010784657.1">
    <property type="nucleotide sequence ID" value="NC_075337.1"/>
</dbReference>
<accession>A0A220IGN1</accession>
<organism evidence="2 3">
    <name type="scientific">Giant panda associated gemycircularvirus</name>
    <dbReference type="NCBI Taxonomy" id="2016461"/>
    <lineage>
        <taxon>Viruses</taxon>
        <taxon>Monodnaviria</taxon>
        <taxon>Shotokuvirae</taxon>
        <taxon>Cressdnaviricota</taxon>
        <taxon>Repensiviricetes</taxon>
        <taxon>Geplafuvirales</taxon>
        <taxon>Genomoviridae</taxon>
        <taxon>Gemycircularvirus</taxon>
    </lineage>
</organism>
<feature type="region of interest" description="Disordered" evidence="1">
    <location>
        <begin position="1"/>
        <end position="47"/>
    </location>
</feature>
<protein>
    <submittedName>
        <fullName evidence="2">Capsid protein</fullName>
    </submittedName>
</protein>
<reference evidence="2 3" key="1">
    <citation type="journal article" date="2017" name="Microbiome">
        <title>Virome comparisons in wild-diseased and healthy captive giant pandas.</title>
        <authorList>
            <person name="Zhang W."/>
            <person name="Yang S."/>
            <person name="Shan T."/>
            <person name="Hou R."/>
            <person name="Liu Z."/>
            <person name="Li W."/>
            <person name="Guo L."/>
            <person name="Wang Y."/>
            <person name="Chen P."/>
            <person name="Wang X."/>
            <person name="Feng F."/>
            <person name="Wang H."/>
            <person name="Chen C."/>
            <person name="Shen Q."/>
            <person name="Zhou C."/>
            <person name="Hua X."/>
            <person name="Cui L."/>
            <person name="Deng X."/>
            <person name="Zhang Z."/>
            <person name="Qi D."/>
            <person name="Delwart E."/>
        </authorList>
    </citation>
    <scope>NUCLEOTIDE SEQUENCE [LARGE SCALE GENOMIC DNA]</scope>
    <source>
        <strain evidence="3">gpge001</strain>
    </source>
</reference>
<sequence length="324" mass="36696">MARKYLSRYRPRYSGAYRGRRPLRKQSSRQPRRYGKKKYGGRKMSSKKILNVTSRKKRDDMSPYYVTYKADGTLVAGPGSITAIGTQTGASSYNNRVSGYIWCPTARDFSTSSGGGKGTTVDLATRTASICYMRGLKERIEIQTSSGAPWQWRRICFRFRGNLYGQSGQNSQAGNYQTHVETSNGYRRLTLQFIDASATGNMVENSLTSLIFRGSPSSDDWYDYMNAPLDPTRVDICYDKQTVISSGNTQGKVFRKNFWMPMNKNLVYDDDETGGTEQSSYYSMHGKQGMGDYYIVDFFKSGLGSTSSDILVFEPQSTLYWHEK</sequence>
<feature type="compositionally biased region" description="Basic residues" evidence="1">
    <location>
        <begin position="18"/>
        <end position="46"/>
    </location>
</feature>
<dbReference type="Proteomes" id="UP000276482">
    <property type="component" value="Segment"/>
</dbReference>
<evidence type="ECO:0000313" key="3">
    <source>
        <dbReference type="Proteomes" id="UP000276482"/>
    </source>
</evidence>
<evidence type="ECO:0000313" key="2">
    <source>
        <dbReference type="EMBL" id="ASH99137.1"/>
    </source>
</evidence>